<comment type="caution">
    <text evidence="9">The sequence shown here is derived from an EMBL/GenBank/DDBJ whole genome shotgun (WGS) entry which is preliminary data.</text>
</comment>
<dbReference type="InterPro" id="IPR029058">
    <property type="entry name" value="AB_hydrolase_fold"/>
</dbReference>
<dbReference type="GO" id="GO:0004185">
    <property type="term" value="F:serine-type carboxypeptidase activity"/>
    <property type="evidence" value="ECO:0007669"/>
    <property type="project" value="UniProtKB-UniRule"/>
</dbReference>
<dbReference type="PANTHER" id="PTHR11802">
    <property type="entry name" value="SERINE PROTEASE FAMILY S10 SERINE CARBOXYPEPTIDASE"/>
    <property type="match status" value="1"/>
</dbReference>
<proteinExistence type="inferred from homology"/>
<protein>
    <recommendedName>
        <fullName evidence="7">Carboxypeptidase</fullName>
        <ecNumber evidence="7">3.4.16.-</ecNumber>
    </recommendedName>
</protein>
<dbReference type="PROSITE" id="PS00131">
    <property type="entry name" value="CARBOXYPEPT_SER_SER"/>
    <property type="match status" value="2"/>
</dbReference>
<keyword evidence="4" id="KW-0732">Signal</keyword>
<evidence type="ECO:0000256" key="1">
    <source>
        <dbReference type="ARBA" id="ARBA00009431"/>
    </source>
</evidence>
<dbReference type="InterPro" id="IPR033124">
    <property type="entry name" value="Ser_caboxypep_his_AS"/>
</dbReference>
<dbReference type="PANTHER" id="PTHR11802:SF113">
    <property type="entry name" value="SERINE CARBOXYPEPTIDASE CTSA-4.1"/>
    <property type="match status" value="1"/>
</dbReference>
<evidence type="ECO:0000313" key="10">
    <source>
        <dbReference type="Proteomes" id="UP000277300"/>
    </source>
</evidence>
<evidence type="ECO:0000256" key="5">
    <source>
        <dbReference type="ARBA" id="ARBA00022801"/>
    </source>
</evidence>
<evidence type="ECO:0000256" key="7">
    <source>
        <dbReference type="RuleBase" id="RU361156"/>
    </source>
</evidence>
<dbReference type="PROSITE" id="PS00560">
    <property type="entry name" value="CARBOXYPEPT_SER_HIS"/>
    <property type="match status" value="1"/>
</dbReference>
<dbReference type="FunFam" id="1.10.287.410:FF:000002">
    <property type="entry name" value="Carboxypeptidase"/>
    <property type="match status" value="1"/>
</dbReference>
<dbReference type="EC" id="3.4.16.-" evidence="7"/>
<dbReference type="OrthoDB" id="443318at2759"/>
<name>A0A3F2RGH7_9STRA</name>
<sequence>MARVNEKTRLLPAIQAMYGSTSNRLKIKRCLVILAVATVVALSGTGLWFFFHDHQPATVTDKFICGDTKNEAGYIHLSNKVDDHYFYWFFEAQHNASTAPLVIWLTGGPGGSSLLALFSENGPCRIQPDLTTKVHPYSWTYEANVIWLDQPTSVGFSYSSGDDHDFNEADVGENLYWFLQGFIEKHPEFEGREFFLTGESYGGHYVPGAAHYIWEHNKLNDSGVDAKRINLQGIAIGNGWTDPLTQYLHTADILDNAYNVTLLDEAAAQKLKADSVICAEVTPNFTGRNPYDVRESCDWVDFGFCHGIPMIEEFLKQDAVHTYLGVDRDWVGGSDEVGDNFIVDYSQPFQNYVADLLNVDIRVLIYVGDADSMCNWAGNKAWVDALEWKGKEAFNSAEHHGFLARDLLNLSAALMDAGVARFYDNLALMSVKLIANRSTIEVDVSYQTKLLVARFAVCKLTFIKSPVGRTQMAESELSPLVTRPVNGNAVVTRGKKAFLAKFAFGGVLLVLALWLIQNHGHSTSGTPSIDESFVCGVTNNTAGYVKLANKVDDHYFYWFFESRSSPDSDPLVLWLTGGPGSSSMFALLTENGPCTINPDLTTKFNPYSWNNNANMIWLDQPTGVGFSFGSPADKDYNETNVGENIYWFLQGFLELHPQFEGREFFITGESYGGHYVPAAAHYIWETNKAENQDNELSMINLQGIAIGNGLTNPVIQYAYYQDMNHNRYNITLLTDAAEGQMKVDSVECIRLTRECQLAPRNGTICKVAQECWTDKLIGPFFSANRNNYDIREWCNNSDPDAVCGENPTIKKYLNSVAVQKYLNIDDRAPVWNEDSDEVQSTFTIDGDWSMPFHDFVADLINDDLRVLIYAGDADLMCNWIGNRAWTLDLDWKGKGAFNAAEERAFIAHDPLLPNGSTSIDAGVVRSFENFAFVRVFDAGHMVPMNQPAVALDLINKFLANEAL</sequence>
<keyword evidence="5 7" id="KW-0378">Hydrolase</keyword>
<dbReference type="SUPFAM" id="SSF53474">
    <property type="entry name" value="alpha/beta-Hydrolases"/>
    <property type="match status" value="2"/>
</dbReference>
<evidence type="ECO:0000256" key="8">
    <source>
        <dbReference type="SAM" id="Phobius"/>
    </source>
</evidence>
<dbReference type="PRINTS" id="PR00724">
    <property type="entry name" value="CRBOXYPTASEC"/>
</dbReference>
<keyword evidence="3 7" id="KW-0645">Protease</keyword>
<keyword evidence="8" id="KW-1133">Transmembrane helix</keyword>
<keyword evidence="8" id="KW-0472">Membrane</keyword>
<keyword evidence="6" id="KW-0325">Glycoprotein</keyword>
<evidence type="ECO:0000313" key="9">
    <source>
        <dbReference type="EMBL" id="RLN56029.1"/>
    </source>
</evidence>
<evidence type="ECO:0000256" key="6">
    <source>
        <dbReference type="ARBA" id="ARBA00023180"/>
    </source>
</evidence>
<organism evidence="9 10">
    <name type="scientific">Phytophthora kernoviae</name>
    <dbReference type="NCBI Taxonomy" id="325452"/>
    <lineage>
        <taxon>Eukaryota</taxon>
        <taxon>Sar</taxon>
        <taxon>Stramenopiles</taxon>
        <taxon>Oomycota</taxon>
        <taxon>Peronosporomycetes</taxon>
        <taxon>Peronosporales</taxon>
        <taxon>Peronosporaceae</taxon>
        <taxon>Phytophthora</taxon>
    </lineage>
</organism>
<dbReference type="EMBL" id="MBDO02000391">
    <property type="protein sequence ID" value="RLN56029.1"/>
    <property type="molecule type" value="Genomic_DNA"/>
</dbReference>
<reference evidence="9 10" key="1">
    <citation type="submission" date="2018-07" db="EMBL/GenBank/DDBJ databases">
        <title>Genome sequencing of oomycete isolates from Chile give support for New Zealand origin for Phytophthora kernoviae and make available the first Nothophytophthora sp. genome.</title>
        <authorList>
            <person name="Studholme D.J."/>
            <person name="Sanfuentes E."/>
            <person name="Panda P."/>
            <person name="Hill R."/>
            <person name="Sambles C."/>
            <person name="Grant M."/>
            <person name="Williams N.M."/>
            <person name="Mcdougal R.L."/>
        </authorList>
    </citation>
    <scope>NUCLEOTIDE SEQUENCE [LARGE SCALE GENOMIC DNA]</scope>
    <source>
        <strain evidence="9">Chile6</strain>
    </source>
</reference>
<dbReference type="InterPro" id="IPR018202">
    <property type="entry name" value="Ser_caboxypep_ser_AS"/>
</dbReference>
<dbReference type="GO" id="GO:0006508">
    <property type="term" value="P:proteolysis"/>
    <property type="evidence" value="ECO:0007669"/>
    <property type="project" value="UniProtKB-KW"/>
</dbReference>
<evidence type="ECO:0000256" key="4">
    <source>
        <dbReference type="ARBA" id="ARBA00022729"/>
    </source>
</evidence>
<comment type="similarity">
    <text evidence="1 7">Belongs to the peptidase S10 family.</text>
</comment>
<keyword evidence="2 7" id="KW-0121">Carboxypeptidase</keyword>
<dbReference type="Proteomes" id="UP000277300">
    <property type="component" value="Unassembled WGS sequence"/>
</dbReference>
<evidence type="ECO:0000256" key="2">
    <source>
        <dbReference type="ARBA" id="ARBA00022645"/>
    </source>
</evidence>
<dbReference type="AlphaFoldDB" id="A0A3F2RGH7"/>
<dbReference type="Gene3D" id="3.40.50.1820">
    <property type="entry name" value="alpha/beta hydrolase"/>
    <property type="match status" value="2"/>
</dbReference>
<evidence type="ECO:0000256" key="3">
    <source>
        <dbReference type="ARBA" id="ARBA00022670"/>
    </source>
</evidence>
<dbReference type="InterPro" id="IPR001563">
    <property type="entry name" value="Peptidase_S10"/>
</dbReference>
<gene>
    <name evidence="9" type="ORF">BBP00_00008200</name>
</gene>
<dbReference type="Pfam" id="PF00450">
    <property type="entry name" value="Peptidase_S10"/>
    <property type="match status" value="2"/>
</dbReference>
<keyword evidence="8" id="KW-0812">Transmembrane</keyword>
<dbReference type="Gene3D" id="1.10.287.410">
    <property type="match status" value="1"/>
</dbReference>
<feature type="transmembrane region" description="Helical" evidence="8">
    <location>
        <begin position="30"/>
        <end position="51"/>
    </location>
</feature>
<accession>A0A3F2RGH7</accession>